<dbReference type="Pfam" id="PF18787">
    <property type="entry name" value="CRM1_repeat_3"/>
    <property type="match status" value="1"/>
</dbReference>
<evidence type="ECO:0000313" key="10">
    <source>
        <dbReference type="EMBL" id="CAD8398595.1"/>
    </source>
</evidence>
<evidence type="ECO:0000256" key="8">
    <source>
        <dbReference type="SAM" id="MobiDB-lite"/>
    </source>
</evidence>
<accession>A0A7S0G2Y8</accession>
<evidence type="ECO:0000256" key="5">
    <source>
        <dbReference type="ARBA" id="ARBA00022927"/>
    </source>
</evidence>
<dbReference type="FunFam" id="1.25.10.10:FF:001255">
    <property type="entry name" value="Exportin 1"/>
    <property type="match status" value="1"/>
</dbReference>
<dbReference type="GO" id="GO:0005737">
    <property type="term" value="C:cytoplasm"/>
    <property type="evidence" value="ECO:0007669"/>
    <property type="project" value="TreeGrafter"/>
</dbReference>
<reference evidence="10" key="1">
    <citation type="submission" date="2021-01" db="EMBL/GenBank/DDBJ databases">
        <authorList>
            <person name="Corre E."/>
            <person name="Pelletier E."/>
            <person name="Niang G."/>
            <person name="Scheremetjew M."/>
            <person name="Finn R."/>
            <person name="Kale V."/>
            <person name="Holt S."/>
            <person name="Cochrane G."/>
            <person name="Meng A."/>
            <person name="Brown T."/>
            <person name="Cohen L."/>
        </authorList>
    </citation>
    <scope>NUCLEOTIDE SEQUENCE</scope>
    <source>
        <strain evidence="10">UTEX LB 2760</strain>
    </source>
</reference>
<dbReference type="InterPro" id="IPR001494">
    <property type="entry name" value="Importin-beta_N"/>
</dbReference>
<name>A0A7S0G2Y8_9RHOD</name>
<dbReference type="GO" id="GO:0006611">
    <property type="term" value="P:protein export from nucleus"/>
    <property type="evidence" value="ECO:0007669"/>
    <property type="project" value="InterPro"/>
</dbReference>
<dbReference type="Pfam" id="PF18784">
    <property type="entry name" value="CRM1_repeat_2"/>
    <property type="match status" value="1"/>
</dbReference>
<dbReference type="GO" id="GO:0005049">
    <property type="term" value="F:nuclear export signal receptor activity"/>
    <property type="evidence" value="ECO:0007669"/>
    <property type="project" value="InterPro"/>
</dbReference>
<keyword evidence="6" id="KW-0539">Nucleus</keyword>
<dbReference type="EMBL" id="HBEK01015761">
    <property type="protein sequence ID" value="CAD8398595.1"/>
    <property type="molecule type" value="Transcribed_RNA"/>
</dbReference>
<dbReference type="GO" id="GO:0000055">
    <property type="term" value="P:ribosomal large subunit export from nucleus"/>
    <property type="evidence" value="ECO:0007669"/>
    <property type="project" value="TreeGrafter"/>
</dbReference>
<dbReference type="InterPro" id="IPR011989">
    <property type="entry name" value="ARM-like"/>
</dbReference>
<proteinExistence type="inferred from homology"/>
<feature type="region of interest" description="Disordered" evidence="8">
    <location>
        <begin position="1052"/>
        <end position="1086"/>
    </location>
</feature>
<comment type="subcellular location">
    <subcellularLocation>
        <location evidence="1">Nucleus</location>
    </subcellularLocation>
</comment>
<dbReference type="SUPFAM" id="SSF48371">
    <property type="entry name" value="ARM repeat"/>
    <property type="match status" value="1"/>
</dbReference>
<evidence type="ECO:0000256" key="7">
    <source>
        <dbReference type="ARBA" id="ARBA00073514"/>
    </source>
</evidence>
<dbReference type="Pfam" id="PF18777">
    <property type="entry name" value="CRM1_repeat"/>
    <property type="match status" value="1"/>
</dbReference>
<dbReference type="InterPro" id="IPR041235">
    <property type="entry name" value="Exp1_repeat_2"/>
</dbReference>
<dbReference type="PROSITE" id="PS50166">
    <property type="entry name" value="IMPORTIN_B_NT"/>
    <property type="match status" value="1"/>
</dbReference>
<comment type="similarity">
    <text evidence="2">Belongs to the exportin family.</text>
</comment>
<feature type="domain" description="Importin N-terminal" evidence="9">
    <location>
        <begin position="37"/>
        <end position="104"/>
    </location>
</feature>
<dbReference type="Gene3D" id="1.25.10.10">
    <property type="entry name" value="Leucine-rich Repeat Variant"/>
    <property type="match status" value="1"/>
</dbReference>
<evidence type="ECO:0000256" key="2">
    <source>
        <dbReference type="ARBA" id="ARBA00009466"/>
    </source>
</evidence>
<dbReference type="SMART" id="SM00913">
    <property type="entry name" value="IBN_N"/>
    <property type="match status" value="1"/>
</dbReference>
<keyword evidence="5" id="KW-0653">Protein transport</keyword>
<protein>
    <recommendedName>
        <fullName evidence="7">Exportin-1</fullName>
    </recommendedName>
</protein>
<feature type="compositionally biased region" description="Basic and acidic residues" evidence="8">
    <location>
        <begin position="1052"/>
        <end position="1068"/>
    </location>
</feature>
<dbReference type="InterPro" id="IPR045065">
    <property type="entry name" value="XPO1/5"/>
</dbReference>
<dbReference type="GO" id="GO:0005634">
    <property type="term" value="C:nucleus"/>
    <property type="evidence" value="ECO:0007669"/>
    <property type="project" value="UniProtKB-SubCell"/>
</dbReference>
<dbReference type="InterPro" id="IPR016024">
    <property type="entry name" value="ARM-type_fold"/>
</dbReference>
<dbReference type="InterPro" id="IPR013598">
    <property type="entry name" value="Exportin-1/Importin-b-like"/>
</dbReference>
<dbReference type="InterPro" id="IPR014877">
    <property type="entry name" value="XPO1_C_dom"/>
</dbReference>
<dbReference type="GO" id="GO:0051028">
    <property type="term" value="P:mRNA transport"/>
    <property type="evidence" value="ECO:0007669"/>
    <property type="project" value="UniProtKB-KW"/>
</dbReference>
<dbReference type="GO" id="GO:0000056">
    <property type="term" value="P:ribosomal small subunit export from nucleus"/>
    <property type="evidence" value="ECO:0007669"/>
    <property type="project" value="TreeGrafter"/>
</dbReference>
<evidence type="ECO:0000256" key="3">
    <source>
        <dbReference type="ARBA" id="ARBA00022448"/>
    </source>
</evidence>
<dbReference type="Pfam" id="PF03810">
    <property type="entry name" value="IBN_N"/>
    <property type="match status" value="1"/>
</dbReference>
<evidence type="ECO:0000256" key="4">
    <source>
        <dbReference type="ARBA" id="ARBA00022816"/>
    </source>
</evidence>
<dbReference type="InterPro" id="IPR040485">
    <property type="entry name" value="XPO1_repeat_3"/>
</dbReference>
<dbReference type="InterPro" id="IPR041123">
    <property type="entry name" value="CRM1_repeat"/>
</dbReference>
<dbReference type="GO" id="GO:0031267">
    <property type="term" value="F:small GTPase binding"/>
    <property type="evidence" value="ECO:0007669"/>
    <property type="project" value="InterPro"/>
</dbReference>
<evidence type="ECO:0000256" key="6">
    <source>
        <dbReference type="ARBA" id="ARBA00023242"/>
    </source>
</evidence>
<organism evidence="10">
    <name type="scientific">Rhodosorus marinus</name>
    <dbReference type="NCBI Taxonomy" id="101924"/>
    <lineage>
        <taxon>Eukaryota</taxon>
        <taxon>Rhodophyta</taxon>
        <taxon>Stylonematophyceae</taxon>
        <taxon>Stylonematales</taxon>
        <taxon>Stylonemataceae</taxon>
        <taxon>Rhodosorus</taxon>
    </lineage>
</organism>
<keyword evidence="4" id="KW-0509">mRNA transport</keyword>
<keyword evidence="3" id="KW-0813">Transport</keyword>
<dbReference type="PANTHER" id="PTHR11223">
    <property type="entry name" value="EXPORTIN 1/5"/>
    <property type="match status" value="1"/>
</dbReference>
<sequence length="1086" mass="123970">MEKILDFSLPDKEFVALLDQVIQVLNTSQIADEQKAAQVVLTQFLETPEAWTRCDKILDDPGASSFAKFFGLQVLGEMVKYRWKALPRDTCESIRDFIVGKVISISSDEATLHKEQVYVQKLNVVLVQIVKQEWPNNWRTFTAEIVGASRSSTSQCENNLRILALLSEEVFQFSSGQMTQEKTIHLKNQFNDEFSQVFELCQFVFSQSASLSESKPSLLVSTLQTLEKFLVWIPLGYIFETELIETLTSYLSVAALRNASLKCIVEIGSLAVGGLYDNRFSTLYMLFISQLSNIVPVTTDIASAYEEADDDSQAFVMDLALFFNGFFKGHLQILESGDADHIAGMKTGMEYMLKISTVNDVEVFKACVEWWHNFSNDLYYSTRVVQTGLQLVSAVHSQGASRKELFAPICSDLRRVMISRMAKPEEVLIVEDENGEIVRETSKDTDTIALYRTMKEILVYLTHLDSEDTDRIMLKKLASQMDRTEWSWHNLNTLCWAVGSISGAMTEAQEKKFLVIVIKELLQLCEIVRGKDNKAVVASNIMYVVGQYPRFLRAHWKFLKTVVNKQFEFMLETHPGVQDMACDTFMKIAQKCRQKFVTLQQGENTPFIDEIILGLPRIIEKLEPHQIHSFYESCGCILAEPTNRDKCNQQVLKLFKLPNETWQDIIYKANVGPEVFQDREVRKKLVNILKTNTRVAKSLGVPYCVQLKWMFPEMLNVYVTFSKALSGMVKTMGAVMTRSADARSMRAVKKEVLRLLEAFYAHDDQSYKEVTVQTLIEPMTEPILGDYYNSLPETRDAEVLSLFAQVIKFSKGLPVGAVRLIFKSLFACTLEMIKTNFEDFPEARLNFFKLLRAINQYNFNEFFNLDDNPAAAEAEFKLIINAIVWAFKHTERNVAETGLMLLIELLENVDKSAFVTYFYTICFRLVLNDILSVLTDTLHRPGFKYQAQVLMHLLSVVAAGRVTEPMWNPDNPEEVANSGNPPNNRQFVVYHMETLLTTAFPNLTRTQVHAVVRNMFESLGNTKIFKGHLRDFLIQTKEFGSGDNTDLFEEERRAELEKKQQEEQERLKSTPGLVAPLANDENMAES</sequence>
<evidence type="ECO:0000256" key="1">
    <source>
        <dbReference type="ARBA" id="ARBA00004123"/>
    </source>
</evidence>
<dbReference type="Pfam" id="PF08767">
    <property type="entry name" value="CRM1_C"/>
    <property type="match status" value="1"/>
</dbReference>
<evidence type="ECO:0000259" key="9">
    <source>
        <dbReference type="PROSITE" id="PS50166"/>
    </source>
</evidence>
<dbReference type="AlphaFoldDB" id="A0A7S0G2Y8"/>
<dbReference type="Pfam" id="PF08389">
    <property type="entry name" value="Xpo1"/>
    <property type="match status" value="1"/>
</dbReference>
<dbReference type="PANTHER" id="PTHR11223:SF2">
    <property type="entry name" value="EXPORTIN-1"/>
    <property type="match status" value="1"/>
</dbReference>
<gene>
    <name evidence="10" type="ORF">RMAR0315_LOCUS8587</name>
</gene>
<dbReference type="SMART" id="SM01102">
    <property type="entry name" value="CRM1_C"/>
    <property type="match status" value="1"/>
</dbReference>